<dbReference type="OrthoDB" id="9813630at2"/>
<name>A0A433RUU9_9BACL</name>
<dbReference type="PANTHER" id="PTHR39175">
    <property type="entry name" value="FAMILY PROTEIN, PUTATIVE (AFU_ORTHOLOGUE AFUA_3G15060)-RELATED"/>
    <property type="match status" value="1"/>
</dbReference>
<sequence length="119" mass="13705">MFKGIDHVQLAAPKNSEQQCRAFFGDILGMTEIEKPENLKKRGGVWFECGAHQLHIGIQEPFTPALKAHPAFLMTDIKAFKQQLQHHQVDIKEDEPLEGASRFYLDDPFGNRLEFIQWL</sequence>
<reference evidence="2 3" key="1">
    <citation type="submission" date="2014-11" db="EMBL/GenBank/DDBJ databases">
        <title>Genome sequence and analysis of novel Kurthia sp.</title>
        <authorList>
            <person name="Lawson J.N."/>
            <person name="Gonzalez J.E."/>
            <person name="Rinauldi L."/>
            <person name="Xuan Z."/>
            <person name="Firman A."/>
            <person name="Shaddox L."/>
            <person name="Trudeau A."/>
            <person name="Shah S."/>
            <person name="Reiman D."/>
        </authorList>
    </citation>
    <scope>NUCLEOTIDE SEQUENCE [LARGE SCALE GENOMIC DNA]</scope>
    <source>
        <strain evidence="2 3">3B1D</strain>
    </source>
</reference>
<dbReference type="InterPro" id="IPR037523">
    <property type="entry name" value="VOC_core"/>
</dbReference>
<dbReference type="Pfam" id="PF00903">
    <property type="entry name" value="Glyoxalase"/>
    <property type="match status" value="1"/>
</dbReference>
<protein>
    <submittedName>
        <fullName evidence="2">Glyoxalase</fullName>
    </submittedName>
</protein>
<gene>
    <name evidence="2" type="ORF">QI30_08335</name>
</gene>
<evidence type="ECO:0000313" key="2">
    <source>
        <dbReference type="EMBL" id="RUS57062.1"/>
    </source>
</evidence>
<dbReference type="EMBL" id="JTFC01000029">
    <property type="protein sequence ID" value="RUS57062.1"/>
    <property type="molecule type" value="Genomic_DNA"/>
</dbReference>
<dbReference type="PROSITE" id="PS51819">
    <property type="entry name" value="VOC"/>
    <property type="match status" value="1"/>
</dbReference>
<dbReference type="InterPro" id="IPR004360">
    <property type="entry name" value="Glyas_Fos-R_dOase_dom"/>
</dbReference>
<accession>A0A433RUU9</accession>
<organism evidence="2 3">
    <name type="scientific">Candidatus Kurthia intestinigallinarum</name>
    <dbReference type="NCBI Taxonomy" id="1562256"/>
    <lineage>
        <taxon>Bacteria</taxon>
        <taxon>Bacillati</taxon>
        <taxon>Bacillota</taxon>
        <taxon>Bacilli</taxon>
        <taxon>Bacillales</taxon>
        <taxon>Caryophanaceae</taxon>
        <taxon>Kurthia</taxon>
    </lineage>
</organism>
<dbReference type="AlphaFoldDB" id="A0A433RUU9"/>
<keyword evidence="3" id="KW-1185">Reference proteome</keyword>
<dbReference type="SUPFAM" id="SSF54593">
    <property type="entry name" value="Glyoxalase/Bleomycin resistance protein/Dihydroxybiphenyl dioxygenase"/>
    <property type="match status" value="1"/>
</dbReference>
<evidence type="ECO:0000259" key="1">
    <source>
        <dbReference type="PROSITE" id="PS51819"/>
    </source>
</evidence>
<evidence type="ECO:0000313" key="3">
    <source>
        <dbReference type="Proteomes" id="UP000288623"/>
    </source>
</evidence>
<dbReference type="RefSeq" id="WP_126990482.1">
    <property type="nucleotide sequence ID" value="NZ_JTFC01000029.1"/>
</dbReference>
<dbReference type="Proteomes" id="UP000288623">
    <property type="component" value="Unassembled WGS sequence"/>
</dbReference>
<proteinExistence type="predicted"/>
<feature type="domain" description="VOC" evidence="1">
    <location>
        <begin position="4"/>
        <end position="118"/>
    </location>
</feature>
<dbReference type="InterPro" id="IPR029068">
    <property type="entry name" value="Glyas_Bleomycin-R_OHBP_Dase"/>
</dbReference>
<dbReference type="PANTHER" id="PTHR39175:SF1">
    <property type="entry name" value="FAMILY PROTEIN, PUTATIVE (AFU_ORTHOLOGUE AFUA_3G15060)-RELATED"/>
    <property type="match status" value="1"/>
</dbReference>
<comment type="caution">
    <text evidence="2">The sequence shown here is derived from an EMBL/GenBank/DDBJ whole genome shotgun (WGS) entry which is preliminary data.</text>
</comment>
<dbReference type="Gene3D" id="3.10.180.10">
    <property type="entry name" value="2,3-Dihydroxybiphenyl 1,2-Dioxygenase, domain 1"/>
    <property type="match status" value="1"/>
</dbReference>